<dbReference type="PANTHER" id="PTHR21485:SF6">
    <property type="entry name" value="N-ACYLNEURAMINATE CYTIDYLYLTRANSFERASE-RELATED"/>
    <property type="match status" value="1"/>
</dbReference>
<dbReference type="CDD" id="cd02513">
    <property type="entry name" value="CMP-NeuAc_Synthase"/>
    <property type="match status" value="1"/>
</dbReference>
<keyword evidence="1" id="KW-0808">Transferase</keyword>
<gene>
    <name evidence="1" type="ORF">F5I99_05145</name>
</gene>
<accession>A0A5J6LB63</accession>
<keyword evidence="2" id="KW-1185">Reference proteome</keyword>
<evidence type="ECO:0000313" key="1">
    <source>
        <dbReference type="EMBL" id="QEW05924.1"/>
    </source>
</evidence>
<dbReference type="InterPro" id="IPR029044">
    <property type="entry name" value="Nucleotide-diphossugar_trans"/>
</dbReference>
<dbReference type="InterPro" id="IPR050793">
    <property type="entry name" value="CMP-NeuNAc_synthase"/>
</dbReference>
<proteinExistence type="predicted"/>
<dbReference type="EMBL" id="CP044222">
    <property type="protein sequence ID" value="QEW05924.1"/>
    <property type="molecule type" value="Genomic_DNA"/>
</dbReference>
<evidence type="ECO:0000313" key="2">
    <source>
        <dbReference type="Proteomes" id="UP000325606"/>
    </source>
</evidence>
<protein>
    <submittedName>
        <fullName evidence="1">Acylneuraminate cytidylyltransferase family protein</fullName>
    </submittedName>
</protein>
<dbReference type="PANTHER" id="PTHR21485">
    <property type="entry name" value="HAD SUPERFAMILY MEMBERS CMAS AND KDSC"/>
    <property type="match status" value="1"/>
</dbReference>
<name>A0A5J6LB63_9GAMM</name>
<dbReference type="AlphaFoldDB" id="A0A5J6LB63"/>
<dbReference type="SUPFAM" id="SSF53448">
    <property type="entry name" value="Nucleotide-diphospho-sugar transferases"/>
    <property type="match status" value="1"/>
</dbReference>
<sequence length="242" mass="27665">MDLMVNRRIAIIPARGGSKRIPEKNIIDFAGKPMIAWSIEAALKSNLFDRVIVSTDDIKIADIAKQWGAEVPFLRKECADDYSTVSEATTSALTQAMNFWHEDYTTVVQLMANCPLRTSNDIQQATHQFDRQHRRFQISCFKYGWMNPWWAVKLNENNCPEKLFPDALDKRSQDLPELYCPTGAIWIAAAQDLLKHNTFYGPDHTFEPISWESAVDIDDFNDLAFAKSVLLNVQNYSITVDQ</sequence>
<dbReference type="GO" id="GO:0008781">
    <property type="term" value="F:N-acylneuraminate cytidylyltransferase activity"/>
    <property type="evidence" value="ECO:0007669"/>
    <property type="project" value="TreeGrafter"/>
</dbReference>
<dbReference type="KEGG" id="nik:F5I99_05145"/>
<dbReference type="Gene3D" id="3.90.550.10">
    <property type="entry name" value="Spore Coat Polysaccharide Biosynthesis Protein SpsA, Chain A"/>
    <property type="match status" value="1"/>
</dbReference>
<dbReference type="Proteomes" id="UP000325606">
    <property type="component" value="Chromosome"/>
</dbReference>
<dbReference type="InterPro" id="IPR003329">
    <property type="entry name" value="Cytidylyl_trans"/>
</dbReference>
<reference evidence="1 2" key="1">
    <citation type="submission" date="2019-09" db="EMBL/GenBank/DDBJ databases">
        <title>Nitrincola iocasae sp. nov., a bacterium isolated from the sediment collected at a cold seep field in South China Sea.</title>
        <authorList>
            <person name="Zhang H."/>
            <person name="Wang H."/>
            <person name="Li C."/>
        </authorList>
    </citation>
    <scope>NUCLEOTIDE SEQUENCE [LARGE SCALE GENOMIC DNA]</scope>
    <source>
        <strain evidence="1 2">KXZD1103</strain>
    </source>
</reference>
<organism evidence="1 2">
    <name type="scientific">Nitrincola iocasae</name>
    <dbReference type="NCBI Taxonomy" id="2614693"/>
    <lineage>
        <taxon>Bacteria</taxon>
        <taxon>Pseudomonadati</taxon>
        <taxon>Pseudomonadota</taxon>
        <taxon>Gammaproteobacteria</taxon>
        <taxon>Oceanospirillales</taxon>
        <taxon>Oceanospirillaceae</taxon>
        <taxon>Nitrincola</taxon>
    </lineage>
</organism>
<dbReference type="Pfam" id="PF02348">
    <property type="entry name" value="CTP_transf_3"/>
    <property type="match status" value="1"/>
</dbReference>
<keyword evidence="1" id="KW-0548">Nucleotidyltransferase</keyword>